<evidence type="ECO:0000313" key="2">
    <source>
        <dbReference type="EMBL" id="MDI9874924.1"/>
    </source>
</evidence>
<dbReference type="RefSeq" id="WP_283381695.1">
    <property type="nucleotide sequence ID" value="NZ_JASHIE010000006.1"/>
</dbReference>
<evidence type="ECO:0000256" key="1">
    <source>
        <dbReference type="SAM" id="SignalP"/>
    </source>
</evidence>
<organism evidence="2 3">
    <name type="scientific">Flectobacillus rivi</name>
    <dbReference type="NCBI Taxonomy" id="2984209"/>
    <lineage>
        <taxon>Bacteria</taxon>
        <taxon>Pseudomonadati</taxon>
        <taxon>Bacteroidota</taxon>
        <taxon>Cytophagia</taxon>
        <taxon>Cytophagales</taxon>
        <taxon>Flectobacillaceae</taxon>
        <taxon>Flectobacillus</taxon>
    </lineage>
</organism>
<gene>
    <name evidence="2" type="ORF">QM481_10340</name>
</gene>
<accession>A0ABT6Z1D9</accession>
<protein>
    <submittedName>
        <fullName evidence="2">Uncharacterized protein</fullName>
    </submittedName>
</protein>
<comment type="caution">
    <text evidence="2">The sequence shown here is derived from an EMBL/GenBank/DDBJ whole genome shotgun (WGS) entry which is preliminary data.</text>
</comment>
<reference evidence="2 3" key="1">
    <citation type="submission" date="2023-05" db="EMBL/GenBank/DDBJ databases">
        <title>Novel species of genus Flectobacillus isolated from stream in China.</title>
        <authorList>
            <person name="Lu H."/>
        </authorList>
    </citation>
    <scope>NUCLEOTIDE SEQUENCE [LARGE SCALE GENOMIC DNA]</scope>
    <source>
        <strain evidence="2 3">LFS242W</strain>
    </source>
</reference>
<feature type="chain" id="PRO_5046548483" evidence="1">
    <location>
        <begin position="24"/>
        <end position="198"/>
    </location>
</feature>
<sequence>MKNISQKLSFLLLFLSSGYLTFSQCEMVEYAMDNPLVTKAIYAYYNRITLHDHPLWKALKKDKTKFILLKEEQRKLPNGKAHTEYYATVSSTNFFKTEKVTFSGYFIMNDVLFVVESSSQNTFVAKNKEAKICLDTILRDYNLKEYQPTRRVKRMFHNQEVETVEFGDRLSDSAMYIVLKPQFEGFENKDYALILAIN</sequence>
<keyword evidence="1" id="KW-0732">Signal</keyword>
<proteinExistence type="predicted"/>
<dbReference type="EMBL" id="JASHIE010000006">
    <property type="protein sequence ID" value="MDI9874924.1"/>
    <property type="molecule type" value="Genomic_DNA"/>
</dbReference>
<name>A0ABT6Z1D9_9BACT</name>
<feature type="signal peptide" evidence="1">
    <location>
        <begin position="1"/>
        <end position="23"/>
    </location>
</feature>
<evidence type="ECO:0000313" key="3">
    <source>
        <dbReference type="Proteomes" id="UP001225761"/>
    </source>
</evidence>
<dbReference type="Proteomes" id="UP001225761">
    <property type="component" value="Unassembled WGS sequence"/>
</dbReference>
<keyword evidence="3" id="KW-1185">Reference proteome</keyword>